<keyword evidence="5 11" id="KW-0808">Transferase</keyword>
<dbReference type="InterPro" id="IPR027417">
    <property type="entry name" value="P-loop_NTPase"/>
</dbReference>
<keyword evidence="11" id="KW-0963">Cytoplasm</keyword>
<evidence type="ECO:0000313" key="12">
    <source>
        <dbReference type="EMBL" id="SDQ51220.1"/>
    </source>
</evidence>
<feature type="binding site" evidence="11">
    <location>
        <position position="35"/>
    </location>
    <ligand>
        <name>Mg(2+)</name>
        <dbReference type="ChEBI" id="CHEBI:18420"/>
    </ligand>
</feature>
<evidence type="ECO:0000256" key="3">
    <source>
        <dbReference type="ARBA" id="ARBA00012154"/>
    </source>
</evidence>
<comment type="function">
    <text evidence="11">Catalyzes the specific phosphorylation of the 3-hydroxyl group of shikimic acid using ATP as a cosubstrate.</text>
</comment>
<feature type="binding site" evidence="11">
    <location>
        <begin position="31"/>
        <end position="36"/>
    </location>
    <ligand>
        <name>ATP</name>
        <dbReference type="ChEBI" id="CHEBI:30616"/>
    </ligand>
</feature>
<sequence>MNSTYATLASEKTADDANEASGNIFLVGMMGAGKTTIGKLLAHFLDKTFFDSDREIQKRTGVSIPVIFEIEGEAGFRKRETEMLAELLKSENIVLATGGGAVLNIENREMLKRGGTVIYLRATVDDLWRRTRQDKNRPLLQTSDPRRKLAELYAQRDPLYRETAHIIVESGKRSARHLAQLLAQQLACSDLIMDKKQISQNG</sequence>
<dbReference type="Gene3D" id="3.40.50.300">
    <property type="entry name" value="P-loop containing nucleotide triphosphate hydrolases"/>
    <property type="match status" value="1"/>
</dbReference>
<keyword evidence="7 11" id="KW-0418">Kinase</keyword>
<evidence type="ECO:0000256" key="6">
    <source>
        <dbReference type="ARBA" id="ARBA00022741"/>
    </source>
</evidence>
<keyword evidence="4 11" id="KW-0028">Amino-acid biosynthesis</keyword>
<keyword evidence="11" id="KW-0460">Magnesium</keyword>
<feature type="binding site" evidence="11">
    <location>
        <position position="77"/>
    </location>
    <ligand>
        <name>substrate</name>
    </ligand>
</feature>
<dbReference type="GO" id="GO:0016301">
    <property type="term" value="F:kinase activity"/>
    <property type="evidence" value="ECO:0007669"/>
    <property type="project" value="UniProtKB-KW"/>
</dbReference>
<feature type="binding site" evidence="11">
    <location>
        <position position="173"/>
    </location>
    <ligand>
        <name>ATP</name>
        <dbReference type="ChEBI" id="CHEBI:30616"/>
    </ligand>
</feature>
<dbReference type="InterPro" id="IPR000623">
    <property type="entry name" value="Shikimate_kinase/TSH1"/>
</dbReference>
<comment type="cofactor">
    <cofactor evidence="11">
        <name>Mg(2+)</name>
        <dbReference type="ChEBI" id="CHEBI:18420"/>
    </cofactor>
    <text evidence="11">Binds 1 Mg(2+) ion per subunit.</text>
</comment>
<feature type="binding site" evidence="11">
    <location>
        <position position="137"/>
    </location>
    <ligand>
        <name>ATP</name>
        <dbReference type="ChEBI" id="CHEBI:30616"/>
    </ligand>
</feature>
<evidence type="ECO:0000313" key="13">
    <source>
        <dbReference type="Proteomes" id="UP000183471"/>
    </source>
</evidence>
<dbReference type="PROSITE" id="PS01128">
    <property type="entry name" value="SHIKIMATE_KINASE"/>
    <property type="match status" value="1"/>
</dbReference>
<dbReference type="Pfam" id="PF01202">
    <property type="entry name" value="SKI"/>
    <property type="match status" value="1"/>
</dbReference>
<organism evidence="12 13">
    <name type="scientific">Nitrosospira multiformis</name>
    <dbReference type="NCBI Taxonomy" id="1231"/>
    <lineage>
        <taxon>Bacteria</taxon>
        <taxon>Pseudomonadati</taxon>
        <taxon>Pseudomonadota</taxon>
        <taxon>Betaproteobacteria</taxon>
        <taxon>Nitrosomonadales</taxon>
        <taxon>Nitrosomonadaceae</taxon>
        <taxon>Nitrosospira</taxon>
    </lineage>
</organism>
<dbReference type="RefSeq" id="WP_074631344.1">
    <property type="nucleotide sequence ID" value="NZ_FNKY01000001.1"/>
</dbReference>
<evidence type="ECO:0000256" key="11">
    <source>
        <dbReference type="HAMAP-Rule" id="MF_00109"/>
    </source>
</evidence>
<dbReference type="PANTHER" id="PTHR21087:SF16">
    <property type="entry name" value="SHIKIMATE KINASE 1, CHLOROPLASTIC"/>
    <property type="match status" value="1"/>
</dbReference>
<reference evidence="12 13" key="1">
    <citation type="submission" date="2016-10" db="EMBL/GenBank/DDBJ databases">
        <authorList>
            <person name="Varghese N."/>
            <person name="Submissions S."/>
        </authorList>
    </citation>
    <scope>NUCLEOTIDE SEQUENCE [LARGE SCALE GENOMIC DNA]</scope>
    <source>
        <strain evidence="12 13">Nl1</strain>
    </source>
</reference>
<keyword evidence="13" id="KW-1185">Reference proteome</keyword>
<dbReference type="PRINTS" id="PR01100">
    <property type="entry name" value="SHIKIMTKNASE"/>
</dbReference>
<evidence type="ECO:0000256" key="7">
    <source>
        <dbReference type="ARBA" id="ARBA00022777"/>
    </source>
</evidence>
<evidence type="ECO:0000256" key="10">
    <source>
        <dbReference type="ARBA" id="ARBA00048567"/>
    </source>
</evidence>
<comment type="subunit">
    <text evidence="11">Monomer.</text>
</comment>
<dbReference type="InterPro" id="IPR023000">
    <property type="entry name" value="Shikimate_kinase_CS"/>
</dbReference>
<keyword evidence="6 11" id="KW-0547">Nucleotide-binding</keyword>
<feature type="binding site" evidence="11">
    <location>
        <position position="53"/>
    </location>
    <ligand>
        <name>substrate</name>
    </ligand>
</feature>
<keyword evidence="8 11" id="KW-0067">ATP-binding</keyword>
<comment type="catalytic activity">
    <reaction evidence="10 11">
        <text>shikimate + ATP = 3-phosphoshikimate + ADP + H(+)</text>
        <dbReference type="Rhea" id="RHEA:13121"/>
        <dbReference type="ChEBI" id="CHEBI:15378"/>
        <dbReference type="ChEBI" id="CHEBI:30616"/>
        <dbReference type="ChEBI" id="CHEBI:36208"/>
        <dbReference type="ChEBI" id="CHEBI:145989"/>
        <dbReference type="ChEBI" id="CHEBI:456216"/>
        <dbReference type="EC" id="2.7.1.71"/>
    </reaction>
</comment>
<comment type="caution">
    <text evidence="12">The sequence shown here is derived from an EMBL/GenBank/DDBJ whole genome shotgun (WGS) entry which is preliminary data.</text>
</comment>
<dbReference type="EMBL" id="FNKY01000001">
    <property type="protein sequence ID" value="SDQ51220.1"/>
    <property type="molecule type" value="Genomic_DNA"/>
</dbReference>
<evidence type="ECO:0000256" key="4">
    <source>
        <dbReference type="ARBA" id="ARBA00022605"/>
    </source>
</evidence>
<dbReference type="CDD" id="cd00464">
    <property type="entry name" value="SK"/>
    <property type="match status" value="1"/>
</dbReference>
<evidence type="ECO:0000256" key="2">
    <source>
        <dbReference type="ARBA" id="ARBA00006997"/>
    </source>
</evidence>
<accession>A0ABY0T9Z9</accession>
<comment type="pathway">
    <text evidence="1 11">Metabolic intermediate biosynthesis; chorismate biosynthesis; chorismate from D-erythrose 4-phosphate and phosphoenolpyruvate: step 5/7.</text>
</comment>
<protein>
    <recommendedName>
        <fullName evidence="3 11">Shikimate kinase</fullName>
        <shortName evidence="11">SK</shortName>
        <ecNumber evidence="3 11">2.7.1.71</ecNumber>
    </recommendedName>
</protein>
<gene>
    <name evidence="11" type="primary">aroK</name>
    <name evidence="12" type="ORF">SAMN05216402_1137</name>
</gene>
<name>A0ABY0T9Z9_9PROT</name>
<evidence type="ECO:0000256" key="1">
    <source>
        <dbReference type="ARBA" id="ARBA00004842"/>
    </source>
</evidence>
<comment type="similarity">
    <text evidence="2 11">Belongs to the shikimate kinase family.</text>
</comment>
<dbReference type="InterPro" id="IPR031322">
    <property type="entry name" value="Shikimate/glucono_kinase"/>
</dbReference>
<dbReference type="EC" id="2.7.1.71" evidence="3 11"/>
<dbReference type="SUPFAM" id="SSF52540">
    <property type="entry name" value="P-loop containing nucleoside triphosphate hydrolases"/>
    <property type="match status" value="1"/>
</dbReference>
<evidence type="ECO:0000256" key="5">
    <source>
        <dbReference type="ARBA" id="ARBA00022679"/>
    </source>
</evidence>
<keyword evidence="9 11" id="KW-0057">Aromatic amino acid biosynthesis</keyword>
<dbReference type="Proteomes" id="UP000183471">
    <property type="component" value="Unassembled WGS sequence"/>
</dbReference>
<comment type="subcellular location">
    <subcellularLocation>
        <location evidence="11">Cytoplasm</location>
    </subcellularLocation>
</comment>
<proteinExistence type="inferred from homology"/>
<evidence type="ECO:0000256" key="9">
    <source>
        <dbReference type="ARBA" id="ARBA00023141"/>
    </source>
</evidence>
<dbReference type="HAMAP" id="MF_00109">
    <property type="entry name" value="Shikimate_kinase"/>
    <property type="match status" value="1"/>
</dbReference>
<feature type="binding site" evidence="11">
    <location>
        <position position="99"/>
    </location>
    <ligand>
        <name>substrate</name>
    </ligand>
</feature>
<dbReference type="PANTHER" id="PTHR21087">
    <property type="entry name" value="SHIKIMATE KINASE"/>
    <property type="match status" value="1"/>
</dbReference>
<feature type="binding site" evidence="11">
    <location>
        <position position="156"/>
    </location>
    <ligand>
        <name>substrate</name>
    </ligand>
</feature>
<evidence type="ECO:0000256" key="8">
    <source>
        <dbReference type="ARBA" id="ARBA00022840"/>
    </source>
</evidence>
<keyword evidence="11" id="KW-0479">Metal-binding</keyword>